<dbReference type="AlphaFoldDB" id="A0A1S9RMT0"/>
<dbReference type="SUPFAM" id="SSF52540">
    <property type="entry name" value="P-loop containing nucleoside triphosphate hydrolases"/>
    <property type="match status" value="1"/>
</dbReference>
<name>A0A1S9RMT0_PENBI</name>
<proteinExistence type="predicted"/>
<organism evidence="1 2">
    <name type="scientific">Penicillium brasilianum</name>
    <dbReference type="NCBI Taxonomy" id="104259"/>
    <lineage>
        <taxon>Eukaryota</taxon>
        <taxon>Fungi</taxon>
        <taxon>Dikarya</taxon>
        <taxon>Ascomycota</taxon>
        <taxon>Pezizomycotina</taxon>
        <taxon>Eurotiomycetes</taxon>
        <taxon>Eurotiomycetidae</taxon>
        <taxon>Eurotiales</taxon>
        <taxon>Aspergillaceae</taxon>
        <taxon>Penicillium</taxon>
    </lineage>
</organism>
<dbReference type="InterPro" id="IPR027417">
    <property type="entry name" value="P-loop_NTPase"/>
</dbReference>
<evidence type="ECO:0000313" key="1">
    <source>
        <dbReference type="EMBL" id="OOQ86318.1"/>
    </source>
</evidence>
<accession>A0A1S9RMT0</accession>
<reference evidence="2" key="1">
    <citation type="submission" date="2015-09" db="EMBL/GenBank/DDBJ databases">
        <authorList>
            <person name="Fill T.P."/>
            <person name="Baretta J.F."/>
            <person name="de Almeida L.G."/>
            <person name="Rocha M."/>
            <person name="de Souza D.H."/>
            <person name="Malavazi I."/>
            <person name="Cerdeira L.T."/>
            <person name="Hong H."/>
            <person name="Samborskyy M."/>
            <person name="de Vasconcelos A.T."/>
            <person name="Leadlay P."/>
            <person name="Rodrigues-Filho E."/>
        </authorList>
    </citation>
    <scope>NUCLEOTIDE SEQUENCE [LARGE SCALE GENOMIC DNA]</scope>
    <source>
        <strain evidence="2">LaBioMMi 136</strain>
    </source>
</reference>
<comment type="caution">
    <text evidence="1">The sequence shown here is derived from an EMBL/GenBank/DDBJ whole genome shotgun (WGS) entry which is preliminary data.</text>
</comment>
<gene>
    <name evidence="1" type="ORF">PEBR_21867</name>
</gene>
<sequence length="224" mass="25577">MTARSLDRSSPDLFGGLPVVILMGDFFQFPPVRGPALWKEPREGNDDDANGQMIWHRFREVIILGEQMRQSEDPSFYDLLARARRGNLTQRDVDRLNTKVISSLLEPQMEYATAITKLNSIRHQINRTQVEYFATTRSQTICIFPADHSRIKTKKPTKTRLRTEDLLQQPDQGTKIPFPGLFLYTRHMPVVILTNICSHIIQVNRAIGTVVDVVLDPTGKSSFL</sequence>
<evidence type="ECO:0008006" key="3">
    <source>
        <dbReference type="Google" id="ProtNLM"/>
    </source>
</evidence>
<dbReference type="EMBL" id="LJBN01000145">
    <property type="protein sequence ID" value="OOQ86318.1"/>
    <property type="molecule type" value="Genomic_DNA"/>
</dbReference>
<evidence type="ECO:0000313" key="2">
    <source>
        <dbReference type="Proteomes" id="UP000190744"/>
    </source>
</evidence>
<protein>
    <recommendedName>
        <fullName evidence="3">ATP-dependent DNA helicase</fullName>
    </recommendedName>
</protein>
<dbReference type="Proteomes" id="UP000190744">
    <property type="component" value="Unassembled WGS sequence"/>
</dbReference>